<feature type="compositionally biased region" description="Acidic residues" evidence="4">
    <location>
        <begin position="563"/>
        <end position="572"/>
    </location>
</feature>
<dbReference type="OrthoDB" id="73680at2759"/>
<feature type="compositionally biased region" description="Basic and acidic residues" evidence="4">
    <location>
        <begin position="1008"/>
        <end position="1023"/>
    </location>
</feature>
<dbReference type="InterPro" id="IPR011993">
    <property type="entry name" value="PH-like_dom_sf"/>
</dbReference>
<dbReference type="FunCoup" id="G0V961">
    <property type="interactions" value="123"/>
</dbReference>
<evidence type="ECO:0000256" key="3">
    <source>
        <dbReference type="PROSITE-ProRule" id="PRU00192"/>
    </source>
</evidence>
<dbReference type="GeneID" id="96901487"/>
<dbReference type="Pfam" id="PF00169">
    <property type="entry name" value="PH"/>
    <property type="match status" value="1"/>
</dbReference>
<feature type="region of interest" description="Disordered" evidence="4">
    <location>
        <begin position="415"/>
        <end position="738"/>
    </location>
</feature>
<dbReference type="AlphaFoldDB" id="G0V961"/>
<dbReference type="Proteomes" id="UP000001640">
    <property type="component" value="Chromosome 1"/>
</dbReference>
<feature type="compositionally biased region" description="Polar residues" evidence="4">
    <location>
        <begin position="482"/>
        <end position="495"/>
    </location>
</feature>
<dbReference type="InterPro" id="IPR036028">
    <property type="entry name" value="SH3-like_dom_sf"/>
</dbReference>
<dbReference type="Gene3D" id="2.30.29.30">
    <property type="entry name" value="Pleckstrin-homology domain (PH domain)/Phosphotyrosine-binding domain (PTB)"/>
    <property type="match status" value="1"/>
</dbReference>
<dbReference type="GO" id="GO:0042147">
    <property type="term" value="P:retrograde transport, endosome to Golgi"/>
    <property type="evidence" value="ECO:0007669"/>
    <property type="project" value="TreeGrafter"/>
</dbReference>
<reference key="2">
    <citation type="submission" date="2011-08" db="EMBL/GenBank/DDBJ databases">
        <title>Genome sequence of Naumovozyma castellii.</title>
        <authorList>
            <person name="Gordon J.L."/>
            <person name="Armisen D."/>
            <person name="Proux-Wera E."/>
            <person name="OhEigeartaigh S.S."/>
            <person name="Byrne K.P."/>
            <person name="Wolfe K.H."/>
        </authorList>
    </citation>
    <scope>NUCLEOTIDE SEQUENCE</scope>
    <source>
        <strain>Type strain:CBS 4309</strain>
    </source>
</reference>
<dbReference type="Pfam" id="PF00018">
    <property type="entry name" value="SH3_1"/>
    <property type="match status" value="1"/>
</dbReference>
<evidence type="ECO:0000256" key="2">
    <source>
        <dbReference type="ARBA" id="ARBA00022553"/>
    </source>
</evidence>
<dbReference type="CDD" id="cd09535">
    <property type="entry name" value="SAM_BOI-like_fungal"/>
    <property type="match status" value="1"/>
</dbReference>
<reference evidence="8 9" key="1">
    <citation type="journal article" date="2011" name="Proc. Natl. Acad. Sci. U.S.A.">
        <title>Evolutionary erosion of yeast sex chromosomes by mating-type switching accidents.</title>
        <authorList>
            <person name="Gordon J.L."/>
            <person name="Armisen D."/>
            <person name="Proux-Wera E."/>
            <person name="Oheigeartaigh S.S."/>
            <person name="Byrne K.P."/>
            <person name="Wolfe K.H."/>
        </authorList>
    </citation>
    <scope>NUCLEOTIDE SEQUENCE [LARGE SCALE GENOMIC DNA]</scope>
    <source>
        <strain evidence="9">ATCC 76901 / BCRC 22586 / CBS 4309 / NBRC 1992 / NRRL Y-12630</strain>
    </source>
</reference>
<feature type="compositionally biased region" description="Polar residues" evidence="4">
    <location>
        <begin position="454"/>
        <end position="467"/>
    </location>
</feature>
<feature type="compositionally biased region" description="Polar residues" evidence="4">
    <location>
        <begin position="190"/>
        <end position="210"/>
    </location>
</feature>
<dbReference type="Pfam" id="PF07647">
    <property type="entry name" value="SAM_2"/>
    <property type="match status" value="1"/>
</dbReference>
<dbReference type="FunFam" id="2.30.30.40:FF:000259">
    <property type="entry name" value="Protein BOI2"/>
    <property type="match status" value="1"/>
</dbReference>
<evidence type="ECO:0000256" key="4">
    <source>
        <dbReference type="SAM" id="MobiDB-lite"/>
    </source>
</evidence>
<feature type="domain" description="SAM" evidence="7">
    <location>
        <begin position="254"/>
        <end position="318"/>
    </location>
</feature>
<dbReference type="GO" id="GO:0005769">
    <property type="term" value="C:early endosome"/>
    <property type="evidence" value="ECO:0007669"/>
    <property type="project" value="TreeGrafter"/>
</dbReference>
<dbReference type="GO" id="GO:0000920">
    <property type="term" value="P:septum digestion after cytokinesis"/>
    <property type="evidence" value="ECO:0007669"/>
    <property type="project" value="EnsemblFungi"/>
</dbReference>
<feature type="domain" description="PH" evidence="6">
    <location>
        <begin position="756"/>
        <end position="875"/>
    </location>
</feature>
<dbReference type="GO" id="GO:0001881">
    <property type="term" value="P:receptor recycling"/>
    <property type="evidence" value="ECO:0007669"/>
    <property type="project" value="TreeGrafter"/>
</dbReference>
<feature type="compositionally biased region" description="Polar residues" evidence="4">
    <location>
        <begin position="352"/>
        <end position="365"/>
    </location>
</feature>
<dbReference type="InterPro" id="IPR001849">
    <property type="entry name" value="PH_domain"/>
</dbReference>
<dbReference type="InterPro" id="IPR001452">
    <property type="entry name" value="SH3_domain"/>
</dbReference>
<feature type="compositionally biased region" description="Polar residues" evidence="4">
    <location>
        <begin position="9"/>
        <end position="32"/>
    </location>
</feature>
<feature type="region of interest" description="Disordered" evidence="4">
    <location>
        <begin position="1"/>
        <end position="33"/>
    </location>
</feature>
<feature type="compositionally biased region" description="Polar residues" evidence="4">
    <location>
        <begin position="658"/>
        <end position="669"/>
    </location>
</feature>
<dbReference type="GO" id="GO:0005935">
    <property type="term" value="C:cellular bud neck"/>
    <property type="evidence" value="ECO:0007669"/>
    <property type="project" value="EnsemblFungi"/>
</dbReference>
<dbReference type="PROSITE" id="PS50105">
    <property type="entry name" value="SAM_DOMAIN"/>
    <property type="match status" value="1"/>
</dbReference>
<feature type="compositionally biased region" description="Low complexity" evidence="4">
    <location>
        <begin position="496"/>
        <end position="514"/>
    </location>
</feature>
<dbReference type="InParanoid" id="G0V961"/>
<dbReference type="RefSeq" id="XP_003674390.1">
    <property type="nucleotide sequence ID" value="XM_003674342.1"/>
</dbReference>
<organism evidence="8 9">
    <name type="scientific">Naumovozyma castellii</name>
    <name type="common">Yeast</name>
    <name type="synonym">Saccharomyces castellii</name>
    <dbReference type="NCBI Taxonomy" id="27288"/>
    <lineage>
        <taxon>Eukaryota</taxon>
        <taxon>Fungi</taxon>
        <taxon>Dikarya</taxon>
        <taxon>Ascomycota</taxon>
        <taxon>Saccharomycotina</taxon>
        <taxon>Saccharomycetes</taxon>
        <taxon>Saccharomycetales</taxon>
        <taxon>Saccharomycetaceae</taxon>
        <taxon>Naumovozyma</taxon>
    </lineage>
</organism>
<evidence type="ECO:0000313" key="9">
    <source>
        <dbReference type="Proteomes" id="UP000001640"/>
    </source>
</evidence>
<evidence type="ECO:0000313" key="8">
    <source>
        <dbReference type="EMBL" id="CCC68011.1"/>
    </source>
</evidence>
<feature type="compositionally biased region" description="Basic and acidic residues" evidence="4">
    <location>
        <begin position="936"/>
        <end position="952"/>
    </location>
</feature>
<feature type="compositionally biased region" description="Basic and acidic residues" evidence="4">
    <location>
        <begin position="585"/>
        <end position="599"/>
    </location>
</feature>
<dbReference type="GO" id="GO:0055037">
    <property type="term" value="C:recycling endosome"/>
    <property type="evidence" value="ECO:0007669"/>
    <property type="project" value="TreeGrafter"/>
</dbReference>
<keyword evidence="1 3" id="KW-0728">SH3 domain</keyword>
<feature type="region of interest" description="Disordered" evidence="4">
    <location>
        <begin position="183"/>
        <end position="210"/>
    </location>
</feature>
<dbReference type="PANTHER" id="PTHR22902">
    <property type="entry name" value="SESQUIPEDALIAN"/>
    <property type="match status" value="1"/>
</dbReference>
<evidence type="ECO:0000259" key="5">
    <source>
        <dbReference type="PROSITE" id="PS50002"/>
    </source>
</evidence>
<dbReference type="CDD" id="cd11886">
    <property type="entry name" value="SH3_BOI"/>
    <property type="match status" value="1"/>
</dbReference>
<dbReference type="PANTHER" id="PTHR22902:SF27">
    <property type="entry name" value="PLECKSTRIN HOMOLOGY DOMAIN-CONTAINING FAMILY A MEMBER 3"/>
    <property type="match status" value="1"/>
</dbReference>
<dbReference type="GO" id="GO:0099500">
    <property type="term" value="P:vesicle fusion to plasma membrane"/>
    <property type="evidence" value="ECO:0007669"/>
    <property type="project" value="EnsemblFungi"/>
</dbReference>
<dbReference type="PROSITE" id="PS50003">
    <property type="entry name" value="PH_DOMAIN"/>
    <property type="match status" value="1"/>
</dbReference>
<dbReference type="CDD" id="cd13316">
    <property type="entry name" value="PH_Boi"/>
    <property type="match status" value="1"/>
</dbReference>
<dbReference type="SUPFAM" id="SSF50729">
    <property type="entry name" value="PH domain-like"/>
    <property type="match status" value="1"/>
</dbReference>
<proteinExistence type="predicted"/>
<dbReference type="KEGG" id="ncs:NCAS_0A14530"/>
<feature type="region of interest" description="Disordered" evidence="4">
    <location>
        <begin position="121"/>
        <end position="154"/>
    </location>
</feature>
<feature type="compositionally biased region" description="Basic and acidic residues" evidence="4">
    <location>
        <begin position="647"/>
        <end position="657"/>
    </location>
</feature>
<dbReference type="GO" id="GO:0005543">
    <property type="term" value="F:phospholipid binding"/>
    <property type="evidence" value="ECO:0007669"/>
    <property type="project" value="EnsemblFungi"/>
</dbReference>
<feature type="compositionally biased region" description="Basic and acidic residues" evidence="4">
    <location>
        <begin position="553"/>
        <end position="562"/>
    </location>
</feature>
<evidence type="ECO:0000259" key="6">
    <source>
        <dbReference type="PROSITE" id="PS50003"/>
    </source>
</evidence>
<feature type="compositionally biased region" description="Basic and acidic residues" evidence="4">
    <location>
        <begin position="468"/>
        <end position="481"/>
    </location>
</feature>
<dbReference type="InterPro" id="IPR013761">
    <property type="entry name" value="SAM/pointed_sf"/>
</dbReference>
<dbReference type="GO" id="GO:0007032">
    <property type="term" value="P:endosome organization"/>
    <property type="evidence" value="ECO:0007669"/>
    <property type="project" value="TreeGrafter"/>
</dbReference>
<dbReference type="GO" id="GO:0007118">
    <property type="term" value="P:budding cell apical bud growth"/>
    <property type="evidence" value="ECO:0007669"/>
    <property type="project" value="EnsemblFungi"/>
</dbReference>
<dbReference type="HOGENOM" id="CLU_003845_0_0_1"/>
<dbReference type="GO" id="GO:0007015">
    <property type="term" value="P:actin filament organization"/>
    <property type="evidence" value="ECO:0007669"/>
    <property type="project" value="EnsemblFungi"/>
</dbReference>
<dbReference type="SUPFAM" id="SSF47769">
    <property type="entry name" value="SAM/Pointed domain"/>
    <property type="match status" value="1"/>
</dbReference>
<dbReference type="InterPro" id="IPR045188">
    <property type="entry name" value="Boi1/Boi2-like"/>
</dbReference>
<feature type="compositionally biased region" description="Polar residues" evidence="4">
    <location>
        <begin position="515"/>
        <end position="540"/>
    </location>
</feature>
<dbReference type="EMBL" id="HE576752">
    <property type="protein sequence ID" value="CCC68011.1"/>
    <property type="molecule type" value="Genomic_DNA"/>
</dbReference>
<gene>
    <name evidence="8" type="primary">NCAS0A14530</name>
    <name evidence="8" type="ordered locus">NCAS_0A14530</name>
</gene>
<feature type="region of interest" description="Disordered" evidence="4">
    <location>
        <begin position="994"/>
        <end position="1023"/>
    </location>
</feature>
<dbReference type="Gene3D" id="1.10.150.50">
    <property type="entry name" value="Transcription Factor, Ets-1"/>
    <property type="match status" value="1"/>
</dbReference>
<feature type="region of interest" description="Disordered" evidence="4">
    <location>
        <begin position="924"/>
        <end position="972"/>
    </location>
</feature>
<name>G0V961_NAUCA</name>
<dbReference type="SMART" id="SM00233">
    <property type="entry name" value="PH"/>
    <property type="match status" value="1"/>
</dbReference>
<dbReference type="InterPro" id="IPR001660">
    <property type="entry name" value="SAM"/>
</dbReference>
<dbReference type="STRING" id="1064592.G0V961"/>
<dbReference type="PROSITE" id="PS50002">
    <property type="entry name" value="SH3"/>
    <property type="match status" value="1"/>
</dbReference>
<feature type="compositionally biased region" description="Polar residues" evidence="4">
    <location>
        <begin position="722"/>
        <end position="738"/>
    </location>
</feature>
<feature type="domain" description="SH3" evidence="5">
    <location>
        <begin position="40"/>
        <end position="104"/>
    </location>
</feature>
<feature type="region of interest" description="Disordered" evidence="4">
    <location>
        <begin position="334"/>
        <end position="388"/>
    </location>
</feature>
<dbReference type="GO" id="GO:0005802">
    <property type="term" value="C:trans-Golgi network"/>
    <property type="evidence" value="ECO:0007669"/>
    <property type="project" value="TreeGrafter"/>
</dbReference>
<evidence type="ECO:0000256" key="1">
    <source>
        <dbReference type="ARBA" id="ARBA00022443"/>
    </source>
</evidence>
<keyword evidence="9" id="KW-1185">Reference proteome</keyword>
<dbReference type="FunFam" id="2.30.29.30:FF:000230">
    <property type="entry name" value="Polarized growth protein (Boi2)"/>
    <property type="match status" value="1"/>
</dbReference>
<dbReference type="SUPFAM" id="SSF50044">
    <property type="entry name" value="SH3-domain"/>
    <property type="match status" value="1"/>
</dbReference>
<dbReference type="SMART" id="SM00454">
    <property type="entry name" value="SAM"/>
    <property type="match status" value="1"/>
</dbReference>
<dbReference type="eggNOG" id="ENOG502QPMX">
    <property type="taxonomic scope" value="Eukaryota"/>
</dbReference>
<dbReference type="Gene3D" id="2.30.30.40">
    <property type="entry name" value="SH3 Domains"/>
    <property type="match status" value="1"/>
</dbReference>
<dbReference type="GO" id="GO:0005829">
    <property type="term" value="C:cytosol"/>
    <property type="evidence" value="ECO:0007669"/>
    <property type="project" value="GOC"/>
</dbReference>
<dbReference type="OMA" id="YYGWMKK"/>
<protein>
    <submittedName>
        <fullName evidence="8">Uncharacterized protein</fullName>
    </submittedName>
</protein>
<evidence type="ECO:0000259" key="7">
    <source>
        <dbReference type="PROSITE" id="PS50105"/>
    </source>
</evidence>
<accession>G0V961</accession>
<feature type="compositionally biased region" description="Basic and acidic residues" evidence="4">
    <location>
        <begin position="683"/>
        <end position="695"/>
    </location>
</feature>
<keyword evidence="2" id="KW-0597">Phosphoprotein</keyword>
<dbReference type="InterPro" id="IPR035551">
    <property type="entry name" value="Boi1/2_SH3"/>
</dbReference>
<dbReference type="SMART" id="SM00326">
    <property type="entry name" value="SH3"/>
    <property type="match status" value="1"/>
</dbReference>
<sequence>MSSKKDSTLEQLNSTSPSRIRNASIESSSYSGNFHPEDAKSYPMYICINEYTKRMEDELDMRPGDKIQVLIDDEEYDDGWYFGRNLRTQEEGLYPVTFTQIISVEKKPRLMRAKSVKRLYSPHDANGSSTLSLDDSTSELPTPQPLETAATVSIQNAKPIDRELSLKTTIHDIDKALKDFQNDDSFEIPDTSQTSNGYDSPSYNNDTNISSTADLNVNEITNRLQESKGLGKSNLGNDTSEIGDVLDPANAEQWTPEEVTAYFIKSGFDAESASKFQQHKISGKILLELELAHLRELDINSFGTRFEIFKEIENIKEAINTAYLSKAKATSRHANELSKRSSQLMPPAKVDLQNTNKGTSSTNAGRSLDPLQENTDQYAGASKHRPASLMMNGSSQRIQKDLLSAPNMVENIVKDESIFTSPRRAPKPPSYPSPVQPQSSPMIGGKSHVASPPESRNFSPSTAFRSTSTREDMTPNDKSNDVSRFNNTVTVPQILTTSSSTTTNSSSRNDSSSRLNQSTNRTSVLFTGQNRNSNGISYTETSKRTSMLPRINTHPDTDKSAYIEEEDFDDAGTIERATSSIYGESIKEDPERPSNDNRRSSAYFSAKNDEELVSPSSASKKKKKKNRASFITSPFRHQFTENATRTTPKDEEKEKKGNGSNSLTPTPKGNVSPGKKSISTNELNRRSVSAKDTKPNEFSSTVYLGDEKQQRSVSEAVKGKKLQQQTMRTRTVSKKQQTSAFQEGIRTISVKEAQKDADFSGWMNKKGSGTMSGWKRRYFVLHGTRLSYFSNMNDTRERGLIDITAHRVVPAREDDTIVSLFAATTGKGRYCFKLIPPQPGSKKGLTFTQPRVHYFAVDSKEEMRAWMARLIKTTIDIDTNEPVISTCATPTVSLVRAQEMLAEAREETRAREQQMMLNEEDEDQMLWEQQQKSQHSKTDSNKDDRSNVHDDMATNDTQRASDDDGALSTPNLSSYTGTTATSNGFASPYLLASGVLSPKVGRSNSTRVTKDHKKEEFIHGERL</sequence>